<dbReference type="Proteomes" id="UP000247569">
    <property type="component" value="Unassembled WGS sequence"/>
</dbReference>
<proteinExistence type="predicted"/>
<dbReference type="EMBL" id="QJKF01000009">
    <property type="protein sequence ID" value="PXX61067.1"/>
    <property type="molecule type" value="Genomic_DNA"/>
</dbReference>
<sequence length="45" mass="4659">MTAPRTHRNEPALIDNVHGALLVLLLLAVIGLLALSSALPAASPF</sequence>
<dbReference type="AlphaFoldDB" id="A0A318KJD1"/>
<keyword evidence="1" id="KW-0812">Transmembrane</keyword>
<gene>
    <name evidence="2" type="ORF">DFR70_109258</name>
</gene>
<accession>A0A318KJD1</accession>
<evidence type="ECO:0000313" key="2">
    <source>
        <dbReference type="EMBL" id="PXX61067.1"/>
    </source>
</evidence>
<comment type="caution">
    <text evidence="2">The sequence shown here is derived from an EMBL/GenBank/DDBJ whole genome shotgun (WGS) entry which is preliminary data.</text>
</comment>
<protein>
    <submittedName>
        <fullName evidence="2">Uncharacterized protein</fullName>
    </submittedName>
</protein>
<dbReference type="RefSeq" id="WP_157195610.1">
    <property type="nucleotide sequence ID" value="NZ_QJKF01000009.1"/>
</dbReference>
<organism evidence="2 3">
    <name type="scientific">Nocardia tenerifensis</name>
    <dbReference type="NCBI Taxonomy" id="228006"/>
    <lineage>
        <taxon>Bacteria</taxon>
        <taxon>Bacillati</taxon>
        <taxon>Actinomycetota</taxon>
        <taxon>Actinomycetes</taxon>
        <taxon>Mycobacteriales</taxon>
        <taxon>Nocardiaceae</taxon>
        <taxon>Nocardia</taxon>
    </lineage>
</organism>
<keyword evidence="1" id="KW-1133">Transmembrane helix</keyword>
<keyword evidence="3" id="KW-1185">Reference proteome</keyword>
<evidence type="ECO:0000256" key="1">
    <source>
        <dbReference type="SAM" id="Phobius"/>
    </source>
</evidence>
<keyword evidence="1" id="KW-0472">Membrane</keyword>
<evidence type="ECO:0000313" key="3">
    <source>
        <dbReference type="Proteomes" id="UP000247569"/>
    </source>
</evidence>
<reference evidence="2 3" key="1">
    <citation type="submission" date="2018-05" db="EMBL/GenBank/DDBJ databases">
        <title>Genomic Encyclopedia of Type Strains, Phase IV (KMG-IV): sequencing the most valuable type-strain genomes for metagenomic binning, comparative biology and taxonomic classification.</title>
        <authorList>
            <person name="Goeker M."/>
        </authorList>
    </citation>
    <scope>NUCLEOTIDE SEQUENCE [LARGE SCALE GENOMIC DNA]</scope>
    <source>
        <strain evidence="2 3">DSM 44704</strain>
    </source>
</reference>
<feature type="transmembrane region" description="Helical" evidence="1">
    <location>
        <begin position="21"/>
        <end position="42"/>
    </location>
</feature>
<name>A0A318KJD1_9NOCA</name>